<dbReference type="STRING" id="126957.T1IJT8"/>
<dbReference type="Gene3D" id="1.25.40.10">
    <property type="entry name" value="Tetratricopeptide repeat domain"/>
    <property type="match status" value="2"/>
</dbReference>
<comment type="subcellular location">
    <subcellularLocation>
        <location evidence="1">Nucleus</location>
    </subcellularLocation>
</comment>
<dbReference type="InterPro" id="IPR011990">
    <property type="entry name" value="TPR-like_helical_dom_sf"/>
</dbReference>
<reference evidence="9" key="2">
    <citation type="submission" date="2015-02" db="UniProtKB">
        <authorList>
            <consortium name="EnsemblMetazoa"/>
        </authorList>
    </citation>
    <scope>IDENTIFICATION</scope>
</reference>
<dbReference type="HOGENOM" id="CLU_011554_2_0_1"/>
<organism evidence="9 10">
    <name type="scientific">Strigamia maritima</name>
    <name type="common">European centipede</name>
    <name type="synonym">Geophilus maritimus</name>
    <dbReference type="NCBI Taxonomy" id="126957"/>
    <lineage>
        <taxon>Eukaryota</taxon>
        <taxon>Metazoa</taxon>
        <taxon>Ecdysozoa</taxon>
        <taxon>Arthropoda</taxon>
        <taxon>Myriapoda</taxon>
        <taxon>Chilopoda</taxon>
        <taxon>Pleurostigmophora</taxon>
        <taxon>Geophilomorpha</taxon>
        <taxon>Linotaeniidae</taxon>
        <taxon>Strigamia</taxon>
    </lineage>
</organism>
<dbReference type="EnsemblMetazoa" id="SMAR001165-RA">
    <property type="protein sequence ID" value="SMAR001165-PA"/>
    <property type="gene ID" value="SMAR001165"/>
</dbReference>
<dbReference type="PANTHER" id="PTHR11246:SF3">
    <property type="entry name" value="CROOKED NECK-LIKE PROTEIN 1"/>
    <property type="match status" value="1"/>
</dbReference>
<dbReference type="PhylomeDB" id="T1IJT8"/>
<sequence>MPKVSKVKNKTPAEIQIPAEQLLREAKERNLEILSPLPKQKISDPEELADYQLRKRKAFEDNIRKNNTVISNWMKYAQWEESQKQIQRARSAYERALDVTDKKNVTLWLKYAEMEMRNRQVNHARNIWDRAVTILPRANQFWYKYTYMEEMLGNIAGARQVFERWLEWEPDEQAWFTNINFELRYNEIERARKIHQRFVLIHPEVKNWIKHAKFEEQHGYIANSRVVFESAVEFGTTSKEHDRARVILKYALDHIPKVKARELFNNYTIHEKKYGDRTRIEDVIVSKRKFQLEEEIKANPSNYDVWLEQI</sequence>
<dbReference type="Proteomes" id="UP000014500">
    <property type="component" value="Unassembled WGS sequence"/>
</dbReference>
<dbReference type="GO" id="GO:0000974">
    <property type="term" value="C:Prp19 complex"/>
    <property type="evidence" value="ECO:0007669"/>
    <property type="project" value="TreeGrafter"/>
</dbReference>
<proteinExistence type="inferred from homology"/>
<keyword evidence="10" id="KW-1185">Reference proteome</keyword>
<dbReference type="AlphaFoldDB" id="T1IJT8"/>
<dbReference type="InterPro" id="IPR045075">
    <property type="entry name" value="Syf1-like"/>
</dbReference>
<evidence type="ECO:0000256" key="5">
    <source>
        <dbReference type="ARBA" id="ARBA00022737"/>
    </source>
</evidence>
<dbReference type="FunFam" id="1.25.40.10:FF:000075">
    <property type="entry name" value="Crooked neck pre-mRNA-splicing factor 1"/>
    <property type="match status" value="1"/>
</dbReference>
<reference evidence="10" key="1">
    <citation type="submission" date="2011-05" db="EMBL/GenBank/DDBJ databases">
        <authorList>
            <person name="Richards S.R."/>
            <person name="Qu J."/>
            <person name="Jiang H."/>
            <person name="Jhangiani S.N."/>
            <person name="Agravi P."/>
            <person name="Goodspeed R."/>
            <person name="Gross S."/>
            <person name="Mandapat C."/>
            <person name="Jackson L."/>
            <person name="Mathew T."/>
            <person name="Pu L."/>
            <person name="Thornton R."/>
            <person name="Saada N."/>
            <person name="Wilczek-Boney K.B."/>
            <person name="Lee S."/>
            <person name="Kovar C."/>
            <person name="Wu Y."/>
            <person name="Scherer S.E."/>
            <person name="Worley K.C."/>
            <person name="Muzny D.M."/>
            <person name="Gibbs R."/>
        </authorList>
    </citation>
    <scope>NUCLEOTIDE SEQUENCE</scope>
    <source>
        <strain evidence="10">Brora</strain>
    </source>
</reference>
<dbReference type="EMBL" id="JH430351">
    <property type="status" value="NOT_ANNOTATED_CDS"/>
    <property type="molecule type" value="Genomic_DNA"/>
</dbReference>
<evidence type="ECO:0000313" key="9">
    <source>
        <dbReference type="EnsemblMetazoa" id="SMAR001165-PA"/>
    </source>
</evidence>
<dbReference type="eggNOG" id="KOG1915">
    <property type="taxonomic scope" value="Eukaryota"/>
</dbReference>
<dbReference type="GO" id="GO:0000245">
    <property type="term" value="P:spliceosomal complex assembly"/>
    <property type="evidence" value="ECO:0007669"/>
    <property type="project" value="TreeGrafter"/>
</dbReference>
<keyword evidence="5" id="KW-0677">Repeat</keyword>
<evidence type="ECO:0000313" key="10">
    <source>
        <dbReference type="Proteomes" id="UP000014500"/>
    </source>
</evidence>
<evidence type="ECO:0000256" key="3">
    <source>
        <dbReference type="ARBA" id="ARBA00022664"/>
    </source>
</evidence>
<accession>T1IJT8</accession>
<protein>
    <recommendedName>
        <fullName evidence="8">Pre-mRNA-splicing factor Syf1-like N-terminal HAT-repeats domain-containing protein</fullName>
    </recommendedName>
</protein>
<dbReference type="InterPro" id="IPR055433">
    <property type="entry name" value="HAT_Syf1-like_N"/>
</dbReference>
<evidence type="ECO:0000259" key="8">
    <source>
        <dbReference type="Pfam" id="PF23233"/>
    </source>
</evidence>
<dbReference type="PANTHER" id="PTHR11246">
    <property type="entry name" value="PRE-MRNA SPLICING FACTOR"/>
    <property type="match status" value="1"/>
</dbReference>
<dbReference type="SMART" id="SM00386">
    <property type="entry name" value="HAT"/>
    <property type="match status" value="6"/>
</dbReference>
<evidence type="ECO:0000256" key="7">
    <source>
        <dbReference type="ARBA" id="ARBA00023242"/>
    </source>
</evidence>
<dbReference type="SUPFAM" id="SSF48452">
    <property type="entry name" value="TPR-like"/>
    <property type="match status" value="1"/>
</dbReference>
<keyword evidence="6" id="KW-0508">mRNA splicing</keyword>
<feature type="domain" description="Pre-mRNA-splicing factor Syf1-like N-terminal HAT-repeats" evidence="8">
    <location>
        <begin position="58"/>
        <end position="204"/>
    </location>
</feature>
<dbReference type="Pfam" id="PF23233">
    <property type="entry name" value="HAT_Syf1_CNRKL1_N"/>
    <property type="match status" value="1"/>
</dbReference>
<evidence type="ECO:0000256" key="2">
    <source>
        <dbReference type="ARBA" id="ARBA00008644"/>
    </source>
</evidence>
<comment type="similarity">
    <text evidence="2">Belongs to the crooked-neck family.</text>
</comment>
<dbReference type="GO" id="GO:0071014">
    <property type="term" value="C:post-mRNA release spliceosomal complex"/>
    <property type="evidence" value="ECO:0007669"/>
    <property type="project" value="TreeGrafter"/>
</dbReference>
<dbReference type="GO" id="GO:0071011">
    <property type="term" value="C:precatalytic spliceosome"/>
    <property type="evidence" value="ECO:0007669"/>
    <property type="project" value="TreeGrafter"/>
</dbReference>
<keyword evidence="3" id="KW-0507">mRNA processing</keyword>
<dbReference type="InterPro" id="IPR003107">
    <property type="entry name" value="HAT"/>
</dbReference>
<keyword evidence="7" id="KW-0539">Nucleus</keyword>
<keyword evidence="4" id="KW-0747">Spliceosome</keyword>
<evidence type="ECO:0000256" key="4">
    <source>
        <dbReference type="ARBA" id="ARBA00022728"/>
    </source>
</evidence>
<dbReference type="GO" id="GO:0071007">
    <property type="term" value="C:U2-type catalytic step 2 spliceosome"/>
    <property type="evidence" value="ECO:0007669"/>
    <property type="project" value="TreeGrafter"/>
</dbReference>
<name>T1IJT8_STRMM</name>
<evidence type="ECO:0000256" key="6">
    <source>
        <dbReference type="ARBA" id="ARBA00023187"/>
    </source>
</evidence>
<evidence type="ECO:0000256" key="1">
    <source>
        <dbReference type="ARBA" id="ARBA00004123"/>
    </source>
</evidence>